<name>X0WM15_9ZZZZ</name>
<dbReference type="InterPro" id="IPR012334">
    <property type="entry name" value="Pectin_lyas_fold"/>
</dbReference>
<dbReference type="Pfam" id="PF13229">
    <property type="entry name" value="Beta_helix"/>
    <property type="match status" value="1"/>
</dbReference>
<feature type="non-terminal residue" evidence="2">
    <location>
        <position position="1"/>
    </location>
</feature>
<protein>
    <recommendedName>
        <fullName evidence="1">Right handed beta helix domain-containing protein</fullName>
    </recommendedName>
</protein>
<dbReference type="InterPro" id="IPR039448">
    <property type="entry name" value="Beta_helix"/>
</dbReference>
<organism evidence="2">
    <name type="scientific">marine sediment metagenome</name>
    <dbReference type="NCBI Taxonomy" id="412755"/>
    <lineage>
        <taxon>unclassified sequences</taxon>
        <taxon>metagenomes</taxon>
        <taxon>ecological metagenomes</taxon>
    </lineage>
</organism>
<dbReference type="InterPro" id="IPR011050">
    <property type="entry name" value="Pectin_lyase_fold/virulence"/>
</dbReference>
<dbReference type="SMART" id="SM00710">
    <property type="entry name" value="PbH1"/>
    <property type="match status" value="3"/>
</dbReference>
<evidence type="ECO:0000313" key="2">
    <source>
        <dbReference type="EMBL" id="GAG13751.1"/>
    </source>
</evidence>
<accession>X0WM15</accession>
<sequence>INNQVIGSKAIGIAVGFGTDNAADIGTVVDGNIVSYSGAEGIKVSSDPGHNGNDATEVKGNKIYVCSTLSSGTYPAIRVSEQNSAIYVQDNTIFAPDATAGIWVQANSEKTKLYDNNIIDGGLYGIRIDDSIDAVVRDNKVDAYDTNAFLEVGSTTGTKRTRNTFDQSSVTESGSTTISLSAATSGTAVIAFDNTFDSAPVMQVTPLWATGGYAAGYFSLSTTGVTLIITEFSGTPQTEVITVNWTATGI</sequence>
<dbReference type="AlphaFoldDB" id="X0WM15"/>
<dbReference type="EMBL" id="BARS01022449">
    <property type="protein sequence ID" value="GAG13751.1"/>
    <property type="molecule type" value="Genomic_DNA"/>
</dbReference>
<reference evidence="2" key="1">
    <citation type="journal article" date="2014" name="Front. Microbiol.">
        <title>High frequency of phylogenetically diverse reductive dehalogenase-homologous genes in deep subseafloor sedimentary metagenomes.</title>
        <authorList>
            <person name="Kawai M."/>
            <person name="Futagami T."/>
            <person name="Toyoda A."/>
            <person name="Takaki Y."/>
            <person name="Nishi S."/>
            <person name="Hori S."/>
            <person name="Arai W."/>
            <person name="Tsubouchi T."/>
            <person name="Morono Y."/>
            <person name="Uchiyama I."/>
            <person name="Ito T."/>
            <person name="Fujiyama A."/>
            <person name="Inagaki F."/>
            <person name="Takami H."/>
        </authorList>
    </citation>
    <scope>NUCLEOTIDE SEQUENCE</scope>
    <source>
        <strain evidence="2">Expedition CK06-06</strain>
    </source>
</reference>
<gene>
    <name evidence="2" type="ORF">S01H1_35895</name>
</gene>
<dbReference type="Gene3D" id="2.160.20.10">
    <property type="entry name" value="Single-stranded right-handed beta-helix, Pectin lyase-like"/>
    <property type="match status" value="1"/>
</dbReference>
<comment type="caution">
    <text evidence="2">The sequence shown here is derived from an EMBL/GenBank/DDBJ whole genome shotgun (WGS) entry which is preliminary data.</text>
</comment>
<dbReference type="SUPFAM" id="SSF51126">
    <property type="entry name" value="Pectin lyase-like"/>
    <property type="match status" value="1"/>
</dbReference>
<dbReference type="InterPro" id="IPR006626">
    <property type="entry name" value="PbH1"/>
</dbReference>
<feature type="domain" description="Right handed beta helix" evidence="1">
    <location>
        <begin position="2"/>
        <end position="181"/>
    </location>
</feature>
<evidence type="ECO:0000259" key="1">
    <source>
        <dbReference type="Pfam" id="PF13229"/>
    </source>
</evidence>
<proteinExistence type="predicted"/>